<accession>A0A645IG28</accession>
<proteinExistence type="predicted"/>
<evidence type="ECO:0000313" key="1">
    <source>
        <dbReference type="EMBL" id="MPN49792.1"/>
    </source>
</evidence>
<sequence>MHTGNLRVVDESIELQARVVHHAPAQIDRKRAAAIHRKRNFRGGLLRFFLLLHRANVIQRNAEFHHARLHQHLAFAVRGFEHGRFLAESDKLHALAGMHLCGRFARRVPLHCLLIEALLRLSHGVSGSLHCALQLFLIDVFDRTQLHD</sequence>
<name>A0A645IG28_9ZZZZ</name>
<dbReference type="AlphaFoldDB" id="A0A645IG28"/>
<reference evidence="1" key="1">
    <citation type="submission" date="2019-08" db="EMBL/GenBank/DDBJ databases">
        <authorList>
            <person name="Kucharzyk K."/>
            <person name="Murdoch R.W."/>
            <person name="Higgins S."/>
            <person name="Loffler F."/>
        </authorList>
    </citation>
    <scope>NUCLEOTIDE SEQUENCE</scope>
</reference>
<organism evidence="1">
    <name type="scientific">bioreactor metagenome</name>
    <dbReference type="NCBI Taxonomy" id="1076179"/>
    <lineage>
        <taxon>unclassified sequences</taxon>
        <taxon>metagenomes</taxon>
        <taxon>ecological metagenomes</taxon>
    </lineage>
</organism>
<protein>
    <submittedName>
        <fullName evidence="1">Uncharacterized protein</fullName>
    </submittedName>
</protein>
<comment type="caution">
    <text evidence="1">The sequence shown here is derived from an EMBL/GenBank/DDBJ whole genome shotgun (WGS) entry which is preliminary data.</text>
</comment>
<gene>
    <name evidence="1" type="ORF">SDC9_197414</name>
</gene>
<dbReference type="EMBL" id="VSSQ01113359">
    <property type="protein sequence ID" value="MPN49792.1"/>
    <property type="molecule type" value="Genomic_DNA"/>
</dbReference>